<dbReference type="GO" id="GO:0016020">
    <property type="term" value="C:membrane"/>
    <property type="evidence" value="ECO:0007669"/>
    <property type="project" value="UniProtKB-SubCell"/>
</dbReference>
<reference evidence="6" key="1">
    <citation type="journal article" date="2017" name="Nat. Ecol. Evol.">
        <title>Genome expansion and lineage-specific genetic innovations in the forest pathogenic fungi Armillaria.</title>
        <authorList>
            <person name="Sipos G."/>
            <person name="Prasanna A.N."/>
            <person name="Walter M.C."/>
            <person name="O'Connor E."/>
            <person name="Balint B."/>
            <person name="Krizsan K."/>
            <person name="Kiss B."/>
            <person name="Hess J."/>
            <person name="Varga T."/>
            <person name="Slot J."/>
            <person name="Riley R."/>
            <person name="Boka B."/>
            <person name="Rigling D."/>
            <person name="Barry K."/>
            <person name="Lee J."/>
            <person name="Mihaltcheva S."/>
            <person name="LaButti K."/>
            <person name="Lipzen A."/>
            <person name="Waldron R."/>
            <person name="Moloney N.M."/>
            <person name="Sperisen C."/>
            <person name="Kredics L."/>
            <person name="Vagvoelgyi C."/>
            <person name="Patrignani A."/>
            <person name="Fitzpatrick D."/>
            <person name="Nagy I."/>
            <person name="Doyle S."/>
            <person name="Anderson J.B."/>
            <person name="Grigoriev I.V."/>
            <person name="Gueldener U."/>
            <person name="Muensterkoetter M."/>
            <person name="Nagy L.G."/>
        </authorList>
    </citation>
    <scope>NUCLEOTIDE SEQUENCE [LARGE SCALE GENOMIC DNA]</scope>
    <source>
        <strain evidence="6">C18/9</strain>
    </source>
</reference>
<feature type="transmembrane region" description="Helical" evidence="3">
    <location>
        <begin position="101"/>
        <end position="119"/>
    </location>
</feature>
<protein>
    <recommendedName>
        <fullName evidence="4">Major facilitator superfamily (MFS) profile domain-containing protein</fullName>
    </recommendedName>
</protein>
<keyword evidence="3" id="KW-0472">Membrane</keyword>
<dbReference type="EMBL" id="FUEG01000003">
    <property type="protein sequence ID" value="SJL02280.1"/>
    <property type="molecule type" value="Genomic_DNA"/>
</dbReference>
<feature type="transmembrane region" description="Helical" evidence="3">
    <location>
        <begin position="192"/>
        <end position="216"/>
    </location>
</feature>
<organism evidence="5 6">
    <name type="scientific">Armillaria ostoyae</name>
    <name type="common">Armillaria root rot fungus</name>
    <dbReference type="NCBI Taxonomy" id="47428"/>
    <lineage>
        <taxon>Eukaryota</taxon>
        <taxon>Fungi</taxon>
        <taxon>Dikarya</taxon>
        <taxon>Basidiomycota</taxon>
        <taxon>Agaricomycotina</taxon>
        <taxon>Agaricomycetes</taxon>
        <taxon>Agaricomycetidae</taxon>
        <taxon>Agaricales</taxon>
        <taxon>Marasmiineae</taxon>
        <taxon>Physalacriaceae</taxon>
        <taxon>Armillaria</taxon>
    </lineage>
</organism>
<dbReference type="OrthoDB" id="6499973at2759"/>
<evidence type="ECO:0000256" key="1">
    <source>
        <dbReference type="ARBA" id="ARBA00004141"/>
    </source>
</evidence>
<feature type="transmembrane region" description="Helical" evidence="3">
    <location>
        <begin position="125"/>
        <end position="147"/>
    </location>
</feature>
<dbReference type="GO" id="GO:0022857">
    <property type="term" value="F:transmembrane transporter activity"/>
    <property type="evidence" value="ECO:0007669"/>
    <property type="project" value="InterPro"/>
</dbReference>
<feature type="transmembrane region" description="Helical" evidence="3">
    <location>
        <begin position="71"/>
        <end position="89"/>
    </location>
</feature>
<dbReference type="PANTHER" id="PTHR11360:SF234">
    <property type="entry name" value="MFS-TYPE TRANSPORTER DBAD-RELATED"/>
    <property type="match status" value="1"/>
</dbReference>
<evidence type="ECO:0000256" key="3">
    <source>
        <dbReference type="SAM" id="Phobius"/>
    </source>
</evidence>
<feature type="transmembrane region" description="Helical" evidence="3">
    <location>
        <begin position="29"/>
        <end position="51"/>
    </location>
</feature>
<dbReference type="OMA" id="CAVYGFF"/>
<dbReference type="AlphaFoldDB" id="A0A284R0M6"/>
<feature type="transmembrane region" description="Helical" evidence="3">
    <location>
        <begin position="159"/>
        <end position="180"/>
    </location>
</feature>
<dbReference type="InterPro" id="IPR036259">
    <property type="entry name" value="MFS_trans_sf"/>
</dbReference>
<evidence type="ECO:0000259" key="4">
    <source>
        <dbReference type="PROSITE" id="PS50850"/>
    </source>
</evidence>
<dbReference type="SUPFAM" id="SSF103473">
    <property type="entry name" value="MFS general substrate transporter"/>
    <property type="match status" value="1"/>
</dbReference>
<feature type="transmembrane region" description="Helical" evidence="3">
    <location>
        <begin position="362"/>
        <end position="386"/>
    </location>
</feature>
<feature type="transmembrane region" description="Helical" evidence="3">
    <location>
        <begin position="392"/>
        <end position="413"/>
    </location>
</feature>
<feature type="transmembrane region" description="Helical" evidence="3">
    <location>
        <begin position="328"/>
        <end position="350"/>
    </location>
</feature>
<evidence type="ECO:0000313" key="5">
    <source>
        <dbReference type="EMBL" id="SJL02280.1"/>
    </source>
</evidence>
<comment type="subcellular location">
    <subcellularLocation>
        <location evidence="1">Membrane</location>
        <topology evidence="1">Multi-pass membrane protein</topology>
    </subcellularLocation>
</comment>
<keyword evidence="3" id="KW-0812">Transmembrane</keyword>
<dbReference type="PANTHER" id="PTHR11360">
    <property type="entry name" value="MONOCARBOXYLATE TRANSPORTER"/>
    <property type="match status" value="1"/>
</dbReference>
<dbReference type="PROSITE" id="PS50850">
    <property type="entry name" value="MFS"/>
    <property type="match status" value="1"/>
</dbReference>
<dbReference type="InterPro" id="IPR020846">
    <property type="entry name" value="MFS_dom"/>
</dbReference>
<gene>
    <name evidence="5" type="ORF">ARMOST_05606</name>
</gene>
<keyword evidence="3" id="KW-1133">Transmembrane helix</keyword>
<dbReference type="InterPro" id="IPR011701">
    <property type="entry name" value="MFS"/>
</dbReference>
<dbReference type="Proteomes" id="UP000219338">
    <property type="component" value="Unassembled WGS sequence"/>
</dbReference>
<sequence>METKYSRDKPTALEVAHKESAYTLGARKAWCSGVAGSVLLQLATIGPIAAFGVFQDFYTVTWLSQYSKSEISWIGSTGLFLELTFGVIGSKLYDMGYCHSVLLSGSVLWTFSFFMLSLVQEQRYYQIFLAQGLGMGLGVSLIFVPTITLVSHHFRVKKGLAMGILSSSGPLGTLIFTILLNQLIHYGPGFQWAVRAAAFLSLGCLVLGNILISVPSRRAQSSIEPPQMQNTTILKNIPYTLIIISGFVAQLGTFFPLFYIQLFAVEHSISNSLAFYSLAIMNGAGIVGRSLPGYAADKWGSIEVWSICEALSGALCFAMLGSDSVVGLVLFCILYGFFFGGVISVYMPVVATLTPREANMGASLGIASIPIGIAALIGNPIIGAIIGTPSAWWKGVTFASVCMIASAGITALARSIYVRRH</sequence>
<dbReference type="Pfam" id="PF07690">
    <property type="entry name" value="MFS_1"/>
    <property type="match status" value="1"/>
</dbReference>
<feature type="domain" description="Major facilitator superfamily (MFS) profile" evidence="4">
    <location>
        <begin position="238"/>
        <end position="421"/>
    </location>
</feature>
<feature type="transmembrane region" description="Helical" evidence="3">
    <location>
        <begin position="304"/>
        <end position="322"/>
    </location>
</feature>
<feature type="transmembrane region" description="Helical" evidence="3">
    <location>
        <begin position="237"/>
        <end position="261"/>
    </location>
</feature>
<name>A0A284R0M6_ARMOS</name>
<evidence type="ECO:0000313" key="6">
    <source>
        <dbReference type="Proteomes" id="UP000219338"/>
    </source>
</evidence>
<evidence type="ECO:0000256" key="2">
    <source>
        <dbReference type="ARBA" id="ARBA00006727"/>
    </source>
</evidence>
<dbReference type="InterPro" id="IPR050327">
    <property type="entry name" value="Proton-linked_MCT"/>
</dbReference>
<keyword evidence="6" id="KW-1185">Reference proteome</keyword>
<accession>A0A284R0M6</accession>
<comment type="similarity">
    <text evidence="2">Belongs to the major facilitator superfamily. Monocarboxylate porter (TC 2.A.1.13) family.</text>
</comment>
<dbReference type="Gene3D" id="1.20.1250.20">
    <property type="entry name" value="MFS general substrate transporter like domains"/>
    <property type="match status" value="2"/>
</dbReference>
<feature type="transmembrane region" description="Helical" evidence="3">
    <location>
        <begin position="273"/>
        <end position="292"/>
    </location>
</feature>
<proteinExistence type="inferred from homology"/>